<dbReference type="HOGENOM" id="CLU_003874_0_0_1"/>
<dbReference type="EMBL" id="AMGY01000005">
    <property type="protein sequence ID" value="EXJ82439.1"/>
    <property type="molecule type" value="Genomic_DNA"/>
</dbReference>
<gene>
    <name evidence="8" type="ORF">A1O3_06252</name>
</gene>
<feature type="domain" description="Rho-GAP" evidence="7">
    <location>
        <begin position="1050"/>
        <end position="1238"/>
    </location>
</feature>
<dbReference type="InterPro" id="IPR001781">
    <property type="entry name" value="Znf_LIM"/>
</dbReference>
<evidence type="ECO:0000256" key="2">
    <source>
        <dbReference type="ARBA" id="ARBA00022723"/>
    </source>
</evidence>
<protein>
    <submittedName>
        <fullName evidence="8">Uncharacterized protein</fullName>
    </submittedName>
</protein>
<dbReference type="PROSITE" id="PS50238">
    <property type="entry name" value="RHOGAP"/>
    <property type="match status" value="1"/>
</dbReference>
<feature type="region of interest" description="Disordered" evidence="5">
    <location>
        <begin position="262"/>
        <end position="537"/>
    </location>
</feature>
<dbReference type="GO" id="GO:0007165">
    <property type="term" value="P:signal transduction"/>
    <property type="evidence" value="ECO:0007669"/>
    <property type="project" value="InterPro"/>
</dbReference>
<dbReference type="GO" id="GO:0005096">
    <property type="term" value="F:GTPase activator activity"/>
    <property type="evidence" value="ECO:0007669"/>
    <property type="project" value="UniProtKB-KW"/>
</dbReference>
<dbReference type="Gene3D" id="1.10.555.10">
    <property type="entry name" value="Rho GTPase activation protein"/>
    <property type="match status" value="1"/>
</dbReference>
<evidence type="ECO:0000256" key="4">
    <source>
        <dbReference type="PROSITE-ProRule" id="PRU00125"/>
    </source>
</evidence>
<feature type="compositionally biased region" description="Basic and acidic residues" evidence="5">
    <location>
        <begin position="303"/>
        <end position="312"/>
    </location>
</feature>
<dbReference type="Gene3D" id="2.10.110.10">
    <property type="entry name" value="Cysteine Rich Protein"/>
    <property type="match status" value="2"/>
</dbReference>
<reference evidence="8 9" key="1">
    <citation type="submission" date="2013-03" db="EMBL/GenBank/DDBJ databases">
        <title>The Genome Sequence of Capronia epimyces CBS 606.96.</title>
        <authorList>
            <consortium name="The Broad Institute Genomics Platform"/>
            <person name="Cuomo C."/>
            <person name="de Hoog S."/>
            <person name="Gorbushina A."/>
            <person name="Walker B."/>
            <person name="Young S.K."/>
            <person name="Zeng Q."/>
            <person name="Gargeya S."/>
            <person name="Fitzgerald M."/>
            <person name="Haas B."/>
            <person name="Abouelleil A."/>
            <person name="Allen A.W."/>
            <person name="Alvarado L."/>
            <person name="Arachchi H.M."/>
            <person name="Berlin A.M."/>
            <person name="Chapman S.B."/>
            <person name="Gainer-Dewar J."/>
            <person name="Goldberg J."/>
            <person name="Griggs A."/>
            <person name="Gujja S."/>
            <person name="Hansen M."/>
            <person name="Howarth C."/>
            <person name="Imamovic A."/>
            <person name="Ireland A."/>
            <person name="Larimer J."/>
            <person name="McCowan C."/>
            <person name="Murphy C."/>
            <person name="Pearson M."/>
            <person name="Poon T.W."/>
            <person name="Priest M."/>
            <person name="Roberts A."/>
            <person name="Saif S."/>
            <person name="Shea T."/>
            <person name="Sisk P."/>
            <person name="Sykes S."/>
            <person name="Wortman J."/>
            <person name="Nusbaum C."/>
            <person name="Birren B."/>
        </authorList>
    </citation>
    <scope>NUCLEOTIDE SEQUENCE [LARGE SCALE GENOMIC DNA]</scope>
    <source>
        <strain evidence="8 9">CBS 606.96</strain>
    </source>
</reference>
<feature type="compositionally biased region" description="Low complexity" evidence="5">
    <location>
        <begin position="288"/>
        <end position="301"/>
    </location>
</feature>
<dbReference type="PROSITE" id="PS00478">
    <property type="entry name" value="LIM_DOMAIN_1"/>
    <property type="match status" value="1"/>
</dbReference>
<proteinExistence type="predicted"/>
<feature type="compositionally biased region" description="Polar residues" evidence="5">
    <location>
        <begin position="383"/>
        <end position="394"/>
    </location>
</feature>
<dbReference type="OrthoDB" id="79452at2759"/>
<organism evidence="8 9">
    <name type="scientific">Capronia epimyces CBS 606.96</name>
    <dbReference type="NCBI Taxonomy" id="1182542"/>
    <lineage>
        <taxon>Eukaryota</taxon>
        <taxon>Fungi</taxon>
        <taxon>Dikarya</taxon>
        <taxon>Ascomycota</taxon>
        <taxon>Pezizomycotina</taxon>
        <taxon>Eurotiomycetes</taxon>
        <taxon>Chaetothyriomycetidae</taxon>
        <taxon>Chaetothyriales</taxon>
        <taxon>Herpotrichiellaceae</taxon>
        <taxon>Capronia</taxon>
    </lineage>
</organism>
<evidence type="ECO:0000313" key="9">
    <source>
        <dbReference type="Proteomes" id="UP000019478"/>
    </source>
</evidence>
<evidence type="ECO:0000259" key="7">
    <source>
        <dbReference type="PROSITE" id="PS50238"/>
    </source>
</evidence>
<evidence type="ECO:0000256" key="1">
    <source>
        <dbReference type="ARBA" id="ARBA00022468"/>
    </source>
</evidence>
<dbReference type="STRING" id="1182542.W9YJJ8"/>
<evidence type="ECO:0000256" key="3">
    <source>
        <dbReference type="ARBA" id="ARBA00022833"/>
    </source>
</evidence>
<dbReference type="AlphaFoldDB" id="W9YJJ8"/>
<dbReference type="InterPro" id="IPR000198">
    <property type="entry name" value="RhoGAP_dom"/>
</dbReference>
<feature type="compositionally biased region" description="Low complexity" evidence="5">
    <location>
        <begin position="509"/>
        <end position="536"/>
    </location>
</feature>
<dbReference type="SMART" id="SM00132">
    <property type="entry name" value="LIM"/>
    <property type="match status" value="2"/>
</dbReference>
<dbReference type="GO" id="GO:0046872">
    <property type="term" value="F:metal ion binding"/>
    <property type="evidence" value="ECO:0007669"/>
    <property type="project" value="UniProtKB-KW"/>
</dbReference>
<feature type="compositionally biased region" description="Basic and acidic residues" evidence="5">
    <location>
        <begin position="395"/>
        <end position="406"/>
    </location>
</feature>
<feature type="compositionally biased region" description="Polar residues" evidence="5">
    <location>
        <begin position="412"/>
        <end position="426"/>
    </location>
</feature>
<dbReference type="PANTHER" id="PTHR23176:SF128">
    <property type="entry name" value="RHO GTPASE-ACTIVATING PROTEIN RGD1"/>
    <property type="match status" value="1"/>
</dbReference>
<feature type="region of interest" description="Disordered" evidence="5">
    <location>
        <begin position="568"/>
        <end position="609"/>
    </location>
</feature>
<evidence type="ECO:0000313" key="8">
    <source>
        <dbReference type="EMBL" id="EXJ82439.1"/>
    </source>
</evidence>
<dbReference type="CDD" id="cd09395">
    <property type="entry name" value="LIM2_Rga"/>
    <property type="match status" value="1"/>
</dbReference>
<evidence type="ECO:0000259" key="6">
    <source>
        <dbReference type="PROSITE" id="PS50023"/>
    </source>
</evidence>
<feature type="compositionally biased region" description="Polar residues" evidence="5">
    <location>
        <begin position="323"/>
        <end position="333"/>
    </location>
</feature>
<dbReference type="GeneID" id="19170362"/>
<feature type="compositionally biased region" description="Basic and acidic residues" evidence="5">
    <location>
        <begin position="489"/>
        <end position="508"/>
    </location>
</feature>
<keyword evidence="2 4" id="KW-0479">Metal-binding</keyword>
<keyword evidence="9" id="KW-1185">Reference proteome</keyword>
<dbReference type="CDD" id="cd00159">
    <property type="entry name" value="RhoGAP"/>
    <property type="match status" value="1"/>
</dbReference>
<feature type="compositionally biased region" description="Polar residues" evidence="5">
    <location>
        <begin position="472"/>
        <end position="485"/>
    </location>
</feature>
<dbReference type="Pfam" id="PF00412">
    <property type="entry name" value="LIM"/>
    <property type="match status" value="1"/>
</dbReference>
<feature type="compositionally biased region" description="Polar residues" evidence="5">
    <location>
        <begin position="152"/>
        <end position="162"/>
    </location>
</feature>
<dbReference type="CDD" id="cd09394">
    <property type="entry name" value="LIM1_Rga"/>
    <property type="match status" value="1"/>
</dbReference>
<dbReference type="Pfam" id="PF00620">
    <property type="entry name" value="RhoGAP"/>
    <property type="match status" value="1"/>
</dbReference>
<dbReference type="SMART" id="SM00324">
    <property type="entry name" value="RhoGAP"/>
    <property type="match status" value="1"/>
</dbReference>
<dbReference type="GO" id="GO:0005938">
    <property type="term" value="C:cell cortex"/>
    <property type="evidence" value="ECO:0007669"/>
    <property type="project" value="UniProtKB-ARBA"/>
</dbReference>
<dbReference type="eggNOG" id="KOG1453">
    <property type="taxonomic scope" value="Eukaryota"/>
</dbReference>
<dbReference type="PROSITE" id="PS50023">
    <property type="entry name" value="LIM_DOMAIN_2"/>
    <property type="match status" value="1"/>
</dbReference>
<feature type="compositionally biased region" description="Low complexity" evidence="5">
    <location>
        <begin position="354"/>
        <end position="363"/>
    </location>
</feature>
<dbReference type="SUPFAM" id="SSF48350">
    <property type="entry name" value="GTPase activation domain, GAP"/>
    <property type="match status" value="1"/>
</dbReference>
<accession>W9YJJ8</accession>
<name>W9YJJ8_9EURO</name>
<dbReference type="eggNOG" id="KOG1704">
    <property type="taxonomic scope" value="Eukaryota"/>
</dbReference>
<dbReference type="InterPro" id="IPR050729">
    <property type="entry name" value="Rho-GAP"/>
</dbReference>
<dbReference type="InterPro" id="IPR008936">
    <property type="entry name" value="Rho_GTPase_activation_prot"/>
</dbReference>
<dbReference type="PANTHER" id="PTHR23176">
    <property type="entry name" value="RHO/RAC/CDC GTPASE-ACTIVATING PROTEIN"/>
    <property type="match status" value="1"/>
</dbReference>
<comment type="caution">
    <text evidence="8">The sequence shown here is derived from an EMBL/GenBank/DDBJ whole genome shotgun (WGS) entry which is preliminary data.</text>
</comment>
<dbReference type="FunFam" id="2.10.110.10:FF:000044">
    <property type="entry name" value="Rho GTPase activator Rga"/>
    <property type="match status" value="1"/>
</dbReference>
<feature type="domain" description="LIM zinc-binding" evidence="6">
    <location>
        <begin position="23"/>
        <end position="85"/>
    </location>
</feature>
<feature type="region of interest" description="Disordered" evidence="5">
    <location>
        <begin position="209"/>
        <end position="243"/>
    </location>
</feature>
<feature type="compositionally biased region" description="Basic and acidic residues" evidence="5">
    <location>
        <begin position="337"/>
        <end position="353"/>
    </location>
</feature>
<keyword evidence="4" id="KW-0440">LIM domain</keyword>
<keyword evidence="1" id="KW-0343">GTPase activation</keyword>
<dbReference type="FunFam" id="1.10.555.10:FF:000043">
    <property type="entry name" value="Rho GTPase activator Rga"/>
    <property type="match status" value="1"/>
</dbReference>
<feature type="region of interest" description="Disordered" evidence="5">
    <location>
        <begin position="142"/>
        <end position="193"/>
    </location>
</feature>
<sequence length="1240" mass="136633">MATAMESPVPFPESPMDPDDIPFPCKGCGQILEEGKAFELAGNRWHIDCFRCNTCGTALDSDANLLLLGDGSLICNNCTYSCSSCGSKIEDLAILTGDQAFCANCFKCRNCKRKIENLRYARTSQGIFCMDCHEALMARRRKRTAKNTTQRSKLSAHNSAQLDKSLPAIPPPEARKTAYLPESHSPYPEGYVEVPADVPSVAKTISELQRDVDSRPSSSEQNPPRGKQPVCGRGRRPNTDHNLFLDMLTLPSTTFRNNRHSMMSQRSDLSGGGEEFLIPLAFDPTPQPSTQSPSVSSQATPRQVEEKPKDYFSSRPTPPLAQLGSSKSSTSSPHIAYQEKGRQPSRDMVERSRSGGTASRTSSVNASPYVPVERSSKPEESPRLSQVAQTSDASSGEKFRLQDAPRPKRRTVSTSNSRSEASTPRTDTPGDSVDQAANTKTHVSDVGSPSDRGYSTPRLSRDSSPHSGTGGSPQPAQLPATSLLQTLPKRGDSLESTKRAQTIPRKDLNSSANIPSSFSSAVNGTTSGSTPSGLSTDLARANGGKIISGPIGSPSSRSIFDTADDSLNQIDLPSAGKAGNESFVDPRAPPLPPADHSRSRNESFSTMHSENQRYLEGQKALGLPRYSTGGEFTMDEDMARIMGGDELNAHESFLKRVSNSVRHGRSYSDKTGRLSRDRWPRSPAVATASIGQEISSPSSVSPENRDELAWFKNELRRERQKTIEREKRITELEAQLDSAADIKQVNSELKEKRSTIIVLDTQKAIVVRELEVLTEHLTVAKRSGEPFDVSKMRSTVLREFAESLEKLKNSFAPQIEESIQRRNDLVDEIANLTQMKDKSFMEFEQLSSKNAQLAELNNQLVHQIQGLYKANSGVQAETPKAAVNGLGIYSHHKEKSNVSFDSREVRNMSTDLTNIESATTLQASEAEPVTVLQGPQMVNIRKGQPKKFDWRRGQKVAKGVTKGLKGAFSSTQQTYSRDLQFAETGAYGSAPVGQEYSTMSKSNPEPVKQSGFGFFGNQKPTTKPNGLYATQANTSTPSLLVDAATQLYGSDLEQRAEFEKTSVPAIVRRCVEEVEARGMDVEGIYRKSGGNSQVLQVKEWFENPSKDFDISDPDLDIHAVTSGLKQYFRRLPVPLITYDVYDKLLDTTTIAEREERIDAMERALEDLPRVHFETLAYLMQHLARVVQQEKVNLMTSMNIAVVFAPTIMRSENINRELSDTKTKNETVMWMVENSERIFGT</sequence>
<dbReference type="Proteomes" id="UP000019478">
    <property type="component" value="Unassembled WGS sequence"/>
</dbReference>
<dbReference type="RefSeq" id="XP_007734562.1">
    <property type="nucleotide sequence ID" value="XM_007736372.1"/>
</dbReference>
<evidence type="ECO:0000256" key="5">
    <source>
        <dbReference type="SAM" id="MobiDB-lite"/>
    </source>
</evidence>
<keyword evidence="3 4" id="KW-0862">Zinc</keyword>